<dbReference type="AlphaFoldDB" id="A0A5B7T2E5"/>
<dbReference type="GO" id="GO:0016791">
    <property type="term" value="F:phosphatase activity"/>
    <property type="evidence" value="ECO:0007669"/>
    <property type="project" value="TreeGrafter"/>
</dbReference>
<proteinExistence type="predicted"/>
<gene>
    <name evidence="1" type="ORF">FG051_05850</name>
</gene>
<dbReference type="InterPro" id="IPR023214">
    <property type="entry name" value="HAD_sf"/>
</dbReference>
<dbReference type="KEGG" id="lft:FG051_05850"/>
<dbReference type="Proteomes" id="UP000310673">
    <property type="component" value="Chromosome"/>
</dbReference>
<sequence>MFLRRQFMTIKLVAFDMDGTFLNDQNTYNHQRFGEILQKLRAKDIHVAAASGSQYQRLLNQFDEFNQEMDFVSQNGAVVHSAGQPLLVQEIPADAVKKTLDVINQQFAPSDIAEHLVVGYKSAYVDEKISQAAFDMTYRYYNHLLRVPDLATVTPKRLEDQVTSIGVTFDSKVDFDAKMKSLREMLPLGLSSQTSGYNTELISEDTVNKAAGLRELQKKYNVADDEIMTFGDNENDLPMLKITPHSYAMQNAEQKIKDQVAHVTDSNNDEGVLNVLEQIAS</sequence>
<dbReference type="GO" id="GO:0005829">
    <property type="term" value="C:cytosol"/>
    <property type="evidence" value="ECO:0007669"/>
    <property type="project" value="TreeGrafter"/>
</dbReference>
<evidence type="ECO:0000313" key="2">
    <source>
        <dbReference type="Proteomes" id="UP000310673"/>
    </source>
</evidence>
<dbReference type="GO" id="GO:0000287">
    <property type="term" value="F:magnesium ion binding"/>
    <property type="evidence" value="ECO:0007669"/>
    <property type="project" value="TreeGrafter"/>
</dbReference>
<dbReference type="InterPro" id="IPR036412">
    <property type="entry name" value="HAD-like_sf"/>
</dbReference>
<dbReference type="Gene3D" id="3.30.1240.10">
    <property type="match status" value="1"/>
</dbReference>
<dbReference type="SUPFAM" id="SSF56784">
    <property type="entry name" value="HAD-like"/>
    <property type="match status" value="1"/>
</dbReference>
<dbReference type="SFLD" id="SFLDS00003">
    <property type="entry name" value="Haloacid_Dehalogenase"/>
    <property type="match status" value="1"/>
</dbReference>
<accession>A0A5B7T2E5</accession>
<name>A0A5B7T2E5_9LACO</name>
<dbReference type="NCBIfam" id="TIGR01484">
    <property type="entry name" value="HAD-SF-IIB"/>
    <property type="match status" value="1"/>
</dbReference>
<evidence type="ECO:0000313" key="1">
    <source>
        <dbReference type="EMBL" id="QCX24664.1"/>
    </source>
</evidence>
<dbReference type="InterPro" id="IPR000150">
    <property type="entry name" value="Cof"/>
</dbReference>
<keyword evidence="1" id="KW-0378">Hydrolase</keyword>
<dbReference type="InterPro" id="IPR006379">
    <property type="entry name" value="HAD-SF_hydro_IIB"/>
</dbReference>
<reference evidence="1 2" key="1">
    <citation type="submission" date="2019-05" db="EMBL/GenBank/DDBJ databases">
        <title>Genome Sequence of Lactobacillus futsaii Y97, a Potential Probiotic Strain Isolated from the Futsai of Taiwan.</title>
        <authorList>
            <person name="Du X."/>
        </authorList>
    </citation>
    <scope>NUCLEOTIDE SEQUENCE [LARGE SCALE GENOMIC DNA]</scope>
    <source>
        <strain evidence="1 2">Y97</strain>
    </source>
</reference>
<dbReference type="STRING" id="1423818.FC88_GL001911"/>
<dbReference type="Pfam" id="PF08282">
    <property type="entry name" value="Hydrolase_3"/>
    <property type="match status" value="1"/>
</dbReference>
<protein>
    <submittedName>
        <fullName evidence="1">Cof-type HAD-IIB family hydrolase</fullName>
    </submittedName>
</protein>
<dbReference type="PANTHER" id="PTHR10000:SF53">
    <property type="entry name" value="5-AMINO-6-(5-PHOSPHO-D-RIBITYLAMINO)URACIL PHOSPHATASE YBJI-RELATED"/>
    <property type="match status" value="1"/>
</dbReference>
<dbReference type="Gene3D" id="3.40.50.1000">
    <property type="entry name" value="HAD superfamily/HAD-like"/>
    <property type="match status" value="1"/>
</dbReference>
<dbReference type="CDD" id="cd07518">
    <property type="entry name" value="HAD_YbiV-Like"/>
    <property type="match status" value="1"/>
</dbReference>
<organism evidence="1 2">
    <name type="scientific">Companilactobacillus futsaii</name>
    <dbReference type="NCBI Taxonomy" id="938155"/>
    <lineage>
        <taxon>Bacteria</taxon>
        <taxon>Bacillati</taxon>
        <taxon>Bacillota</taxon>
        <taxon>Bacilli</taxon>
        <taxon>Lactobacillales</taxon>
        <taxon>Lactobacillaceae</taxon>
        <taxon>Companilactobacillus</taxon>
    </lineage>
</organism>
<dbReference type="EMBL" id="CP040736">
    <property type="protein sequence ID" value="QCX24664.1"/>
    <property type="molecule type" value="Genomic_DNA"/>
</dbReference>
<dbReference type="NCBIfam" id="TIGR00099">
    <property type="entry name" value="Cof-subfamily"/>
    <property type="match status" value="1"/>
</dbReference>
<dbReference type="PANTHER" id="PTHR10000">
    <property type="entry name" value="PHOSPHOSERINE PHOSPHATASE"/>
    <property type="match status" value="1"/>
</dbReference>
<dbReference type="SFLD" id="SFLDG01140">
    <property type="entry name" value="C2.B:_Phosphomannomutase_and_P"/>
    <property type="match status" value="1"/>
</dbReference>